<dbReference type="GO" id="GO:0032259">
    <property type="term" value="P:methylation"/>
    <property type="evidence" value="ECO:0007669"/>
    <property type="project" value="UniProtKB-KW"/>
</dbReference>
<proteinExistence type="predicted"/>
<organism evidence="3">
    <name type="scientific">human gut metagenome</name>
    <dbReference type="NCBI Taxonomy" id="408170"/>
    <lineage>
        <taxon>unclassified sequences</taxon>
        <taxon>metagenomes</taxon>
        <taxon>organismal metagenomes</taxon>
    </lineage>
</organism>
<dbReference type="Gene3D" id="3.30.572.10">
    <property type="entry name" value="Thymidylate synthase/dCMP hydroxymethylase domain"/>
    <property type="match status" value="1"/>
</dbReference>
<dbReference type="SUPFAM" id="SSF55831">
    <property type="entry name" value="Thymidylate synthase/dCMP hydroxymethylase"/>
    <property type="match status" value="1"/>
</dbReference>
<gene>
    <name evidence="3" type="ORF">OBE_05460</name>
</gene>
<dbReference type="EC" id="2.1.1.45" evidence="3"/>
<feature type="non-terminal residue" evidence="3">
    <location>
        <position position="154"/>
    </location>
</feature>
<dbReference type="EMBL" id="AJWZ01003734">
    <property type="protein sequence ID" value="EKC67407.1"/>
    <property type="molecule type" value="Genomic_DNA"/>
</dbReference>
<dbReference type="Pfam" id="PF00303">
    <property type="entry name" value="Thymidylat_synt"/>
    <property type="match status" value="1"/>
</dbReference>
<dbReference type="GO" id="GO:0004799">
    <property type="term" value="F:thymidylate synthase activity"/>
    <property type="evidence" value="ECO:0007669"/>
    <property type="project" value="UniProtKB-EC"/>
</dbReference>
<accession>K1T364</accession>
<evidence type="ECO:0000259" key="2">
    <source>
        <dbReference type="Pfam" id="PF00303"/>
    </source>
</evidence>
<dbReference type="AlphaFoldDB" id="K1T364"/>
<dbReference type="InterPro" id="IPR023451">
    <property type="entry name" value="Thymidate_synth/dCMP_Mease_dom"/>
</dbReference>
<feature type="domain" description="Thymidylate synthase/dCMP hydroxymethylase" evidence="2">
    <location>
        <begin position="7"/>
        <end position="153"/>
    </location>
</feature>
<keyword evidence="3" id="KW-0489">Methyltransferase</keyword>
<evidence type="ECO:0000256" key="1">
    <source>
        <dbReference type="ARBA" id="ARBA00022679"/>
    </source>
</evidence>
<protein>
    <submittedName>
        <fullName evidence="3">Thymidylate synthase</fullName>
        <ecNumber evidence="3">2.1.1.45</ecNumber>
    </submittedName>
</protein>
<reference evidence="3" key="1">
    <citation type="journal article" date="2013" name="Environ. Microbiol.">
        <title>Microbiota from the distal guts of lean and obese adolescents exhibit partial functional redundancy besides clear differences in community structure.</title>
        <authorList>
            <person name="Ferrer M."/>
            <person name="Ruiz A."/>
            <person name="Lanza F."/>
            <person name="Haange S.B."/>
            <person name="Oberbach A."/>
            <person name="Till H."/>
            <person name="Bargiela R."/>
            <person name="Campoy C."/>
            <person name="Segura M.T."/>
            <person name="Richter M."/>
            <person name="von Bergen M."/>
            <person name="Seifert J."/>
            <person name="Suarez A."/>
        </authorList>
    </citation>
    <scope>NUCLEOTIDE SEQUENCE</scope>
</reference>
<evidence type="ECO:0000313" key="3">
    <source>
        <dbReference type="EMBL" id="EKC67407.1"/>
    </source>
</evidence>
<comment type="caution">
    <text evidence="3">The sequence shown here is derived from an EMBL/GenBank/DDBJ whole genome shotgun (WGS) entry which is preliminary data.</text>
</comment>
<dbReference type="InterPro" id="IPR036926">
    <property type="entry name" value="Thymidate_synth/dCMP_Mease_sf"/>
</dbReference>
<name>K1T364_9ZZZZ</name>
<sequence length="154" mass="17841">MARVDKIFQDNLALIMSQPWEEVKRPVYGDGTGVKVKRILQVCNQYDLRREFPLGSLRPTNLKNSIKEILWIWQKRSVDIKDLGLHIWDKWADDNGKIEGCYGDMVNRHVYMGTGKAPDGMTDIHDGLYGFLNQTDFILWSLKNDRSSRRIVAS</sequence>
<keyword evidence="1 3" id="KW-0808">Transferase</keyword>